<dbReference type="eggNOG" id="ENOG502Z87E">
    <property type="taxonomic scope" value="Bacteria"/>
</dbReference>
<dbReference type="EMBL" id="ACIL03000016">
    <property type="protein sequence ID" value="ESL02316.1"/>
    <property type="molecule type" value="Genomic_DNA"/>
</dbReference>
<protein>
    <recommendedName>
        <fullName evidence="4">TrbL/VirB6 plasmid conjugal transfer protein</fullName>
    </recommendedName>
</protein>
<gene>
    <name evidence="2" type="ORF">GCWU0000282_002450</name>
</gene>
<feature type="transmembrane region" description="Helical" evidence="1">
    <location>
        <begin position="87"/>
        <end position="109"/>
    </location>
</feature>
<name>V2Y3N0_9FIRM</name>
<organism evidence="2 3">
    <name type="scientific">Catonella morbi ATCC 51271</name>
    <dbReference type="NCBI Taxonomy" id="592026"/>
    <lineage>
        <taxon>Bacteria</taxon>
        <taxon>Bacillati</taxon>
        <taxon>Bacillota</taxon>
        <taxon>Clostridia</taxon>
        <taxon>Lachnospirales</taxon>
        <taxon>Lachnospiraceae</taxon>
        <taxon>Catonella</taxon>
    </lineage>
</organism>
<dbReference type="HOGENOM" id="CLU_081791_0_0_9"/>
<feature type="transmembrane region" description="Helical" evidence="1">
    <location>
        <begin position="207"/>
        <end position="226"/>
    </location>
</feature>
<keyword evidence="1" id="KW-0472">Membrane</keyword>
<comment type="caution">
    <text evidence="2">The sequence shown here is derived from an EMBL/GenBank/DDBJ whole genome shotgun (WGS) entry which is preliminary data.</text>
</comment>
<dbReference type="AlphaFoldDB" id="V2Y3N0"/>
<evidence type="ECO:0000256" key="1">
    <source>
        <dbReference type="SAM" id="Phobius"/>
    </source>
</evidence>
<feature type="transmembrane region" description="Helical" evidence="1">
    <location>
        <begin position="50"/>
        <end position="67"/>
    </location>
</feature>
<proteinExistence type="predicted"/>
<sequence>MDKIIEDFFGGMVKKTLENMTEFGQDTFSYYLNLDKAINSVSPSFSFDTLYQYVAALSLGIAIMLFLKKGFEIYILWNDGDSDLDPLVFLASFIKMTVVIVWFNSAYGYGIEIATKLFNRLLEAITGNVTGKDFLSGLINLVDLNNGILFVVFIIVLLVNSIRLVIQFFGRGIELFILRIGIPLAALDMLNADSVAWRAYIKKLTQLILTLTLQIFLYFLSLLIPINGLKNFIFAIAIQLTAIKLPGFLSELLVVSAGNGGLISKASTGAHLVSSIKSILGKR</sequence>
<dbReference type="STRING" id="592026.GCWU0000282_002450"/>
<dbReference type="OrthoDB" id="1777254at2"/>
<feature type="transmembrane region" description="Helical" evidence="1">
    <location>
        <begin position="147"/>
        <end position="166"/>
    </location>
</feature>
<evidence type="ECO:0008006" key="4">
    <source>
        <dbReference type="Google" id="ProtNLM"/>
    </source>
</evidence>
<reference evidence="2 3" key="1">
    <citation type="submission" date="2013-06" db="EMBL/GenBank/DDBJ databases">
        <authorList>
            <person name="Weinstock G."/>
            <person name="Sodergren E."/>
            <person name="Clifton S."/>
            <person name="Fulton L."/>
            <person name="Fulton B."/>
            <person name="Courtney L."/>
            <person name="Fronick C."/>
            <person name="Harrison M."/>
            <person name="Strong C."/>
            <person name="Farmer C."/>
            <person name="Delahaunty K."/>
            <person name="Markovic C."/>
            <person name="Hall O."/>
            <person name="Minx P."/>
            <person name="Tomlinson C."/>
            <person name="Mitreva M."/>
            <person name="Nelson J."/>
            <person name="Hou S."/>
            <person name="Wollam A."/>
            <person name="Pepin K.H."/>
            <person name="Johnson M."/>
            <person name="Bhonagiri V."/>
            <person name="Nash W.E."/>
            <person name="Warren W."/>
            <person name="Chinwalla A."/>
            <person name="Mardis E.R."/>
            <person name="Wilson R.K."/>
        </authorList>
    </citation>
    <scope>NUCLEOTIDE SEQUENCE [LARGE SCALE GENOMIC DNA]</scope>
    <source>
        <strain evidence="2 3">ATCC 51271</strain>
    </source>
</reference>
<evidence type="ECO:0000313" key="3">
    <source>
        <dbReference type="Proteomes" id="UP000018227"/>
    </source>
</evidence>
<evidence type="ECO:0000313" key="2">
    <source>
        <dbReference type="EMBL" id="ESL02316.1"/>
    </source>
</evidence>
<dbReference type="Proteomes" id="UP000018227">
    <property type="component" value="Unassembled WGS sequence"/>
</dbReference>
<accession>V2Y3N0</accession>
<keyword evidence="1" id="KW-1133">Transmembrane helix</keyword>
<keyword evidence="1" id="KW-0812">Transmembrane</keyword>
<dbReference type="RefSeq" id="WP_023355310.1">
    <property type="nucleotide sequence ID" value="NZ_KI535369.1"/>
</dbReference>
<keyword evidence="3" id="KW-1185">Reference proteome</keyword>
<dbReference type="Pfam" id="PF19597">
    <property type="entry name" value="TrbL_4"/>
    <property type="match status" value="1"/>
</dbReference>
<dbReference type="InterPro" id="IPR046084">
    <property type="entry name" value="TrbL_4"/>
</dbReference>